<dbReference type="GO" id="GO:0005737">
    <property type="term" value="C:cytoplasm"/>
    <property type="evidence" value="ECO:0007669"/>
    <property type="project" value="TreeGrafter"/>
</dbReference>
<dbReference type="EMBL" id="UOEQ01000113">
    <property type="protein sequence ID" value="VAW16746.1"/>
    <property type="molecule type" value="Genomic_DNA"/>
</dbReference>
<dbReference type="SUPFAM" id="SSF56784">
    <property type="entry name" value="HAD-like"/>
    <property type="match status" value="1"/>
</dbReference>
<protein>
    <submittedName>
        <fullName evidence="1">HAD superfamily protein involved in N-acetyl-glucosamine catabolism</fullName>
    </submittedName>
</protein>
<dbReference type="PANTHER" id="PTHR19288">
    <property type="entry name" value="4-NITROPHENYLPHOSPHATASE-RELATED"/>
    <property type="match status" value="1"/>
</dbReference>
<organism evidence="1">
    <name type="scientific">hydrothermal vent metagenome</name>
    <dbReference type="NCBI Taxonomy" id="652676"/>
    <lineage>
        <taxon>unclassified sequences</taxon>
        <taxon>metagenomes</taxon>
        <taxon>ecological metagenomes</taxon>
    </lineage>
</organism>
<gene>
    <name evidence="1" type="ORF">MNBD_ALPHA11-1443</name>
</gene>
<dbReference type="Pfam" id="PF13344">
    <property type="entry name" value="Hydrolase_6"/>
    <property type="match status" value="1"/>
</dbReference>
<dbReference type="InterPro" id="IPR036412">
    <property type="entry name" value="HAD-like_sf"/>
</dbReference>
<name>A0A3B0UBA2_9ZZZZ</name>
<dbReference type="AlphaFoldDB" id="A0A3B0UBA2"/>
<dbReference type="NCBIfam" id="TIGR01460">
    <property type="entry name" value="HAD-SF-IIA"/>
    <property type="match status" value="1"/>
</dbReference>
<accession>A0A3B0UBA2</accession>
<reference evidence="1" key="1">
    <citation type="submission" date="2018-06" db="EMBL/GenBank/DDBJ databases">
        <authorList>
            <person name="Zhirakovskaya E."/>
        </authorList>
    </citation>
    <scope>NUCLEOTIDE SEQUENCE</scope>
</reference>
<dbReference type="InterPro" id="IPR006357">
    <property type="entry name" value="HAD-SF_hydro_IIA"/>
</dbReference>
<dbReference type="InterPro" id="IPR023214">
    <property type="entry name" value="HAD_sf"/>
</dbReference>
<dbReference type="Gene3D" id="3.40.50.1000">
    <property type="entry name" value="HAD superfamily/HAD-like"/>
    <property type="match status" value="2"/>
</dbReference>
<dbReference type="PANTHER" id="PTHR19288:SF90">
    <property type="entry name" value="OS08G0542600 PROTEIN"/>
    <property type="match status" value="1"/>
</dbReference>
<sequence>MKNLNTDWAFAQYERVRSILPAASFPDRWNTISKMEEISDQVDVFLLDAFGVLNVGRTVIPGAPQWVSALQKKGKKVLVVANGSSVSPDASLLRFKEMGFDFAPEDVIASRNVLGNTLKGREQKLWGVMLASNGGIEQVPVNTVHLGENREDFDRAEGFILFGTGEWNKKQQELLVASLKENPRPVLVGNPDIVAPRENGLSLEPGWFAHDIHERCGIKPEFFGKPFTNIYEHALERVGPEVDRQRIVMVGDTLHTDVWGGAAIGAKTVLMADYGLFAGLDVVPFIEASGIVPNWIMTSRS</sequence>
<dbReference type="GO" id="GO:0016791">
    <property type="term" value="F:phosphatase activity"/>
    <property type="evidence" value="ECO:0007669"/>
    <property type="project" value="TreeGrafter"/>
</dbReference>
<dbReference type="Pfam" id="PF13242">
    <property type="entry name" value="Hydrolase_like"/>
    <property type="match status" value="1"/>
</dbReference>
<proteinExistence type="predicted"/>
<evidence type="ECO:0000313" key="1">
    <source>
        <dbReference type="EMBL" id="VAW16746.1"/>
    </source>
</evidence>